<feature type="compositionally biased region" description="Acidic residues" evidence="1">
    <location>
        <begin position="15"/>
        <end position="25"/>
    </location>
</feature>
<accession>A0AAV0G534</accession>
<reference evidence="2" key="1">
    <citation type="submission" date="2022-07" db="EMBL/GenBank/DDBJ databases">
        <authorList>
            <person name="Macas J."/>
            <person name="Novak P."/>
            <person name="Neumann P."/>
        </authorList>
    </citation>
    <scope>NUCLEOTIDE SEQUENCE</scope>
</reference>
<name>A0AAV0G534_9ASTE</name>
<feature type="compositionally biased region" description="Basic and acidic residues" evidence="1">
    <location>
        <begin position="26"/>
        <end position="65"/>
    </location>
</feature>
<dbReference type="AlphaFoldDB" id="A0AAV0G534"/>
<feature type="compositionally biased region" description="Basic and acidic residues" evidence="1">
    <location>
        <begin position="1"/>
        <end position="12"/>
    </location>
</feature>
<comment type="caution">
    <text evidence="2">The sequence shown here is derived from an EMBL/GenBank/DDBJ whole genome shotgun (WGS) entry which is preliminary data.</text>
</comment>
<gene>
    <name evidence="2" type="ORF">CEPIT_LOCUS40296</name>
</gene>
<feature type="region of interest" description="Disordered" evidence="1">
    <location>
        <begin position="1"/>
        <end position="100"/>
    </location>
</feature>
<dbReference type="EMBL" id="CAMAPF010001045">
    <property type="protein sequence ID" value="CAH9142955.1"/>
    <property type="molecule type" value="Genomic_DNA"/>
</dbReference>
<protein>
    <submittedName>
        <fullName evidence="2">Uncharacterized protein</fullName>
    </submittedName>
</protein>
<keyword evidence="3" id="KW-1185">Reference proteome</keyword>
<dbReference type="Proteomes" id="UP001152523">
    <property type="component" value="Unassembled WGS sequence"/>
</dbReference>
<organism evidence="2 3">
    <name type="scientific">Cuscuta epithymum</name>
    <dbReference type="NCBI Taxonomy" id="186058"/>
    <lineage>
        <taxon>Eukaryota</taxon>
        <taxon>Viridiplantae</taxon>
        <taxon>Streptophyta</taxon>
        <taxon>Embryophyta</taxon>
        <taxon>Tracheophyta</taxon>
        <taxon>Spermatophyta</taxon>
        <taxon>Magnoliopsida</taxon>
        <taxon>eudicotyledons</taxon>
        <taxon>Gunneridae</taxon>
        <taxon>Pentapetalae</taxon>
        <taxon>asterids</taxon>
        <taxon>lamiids</taxon>
        <taxon>Solanales</taxon>
        <taxon>Convolvulaceae</taxon>
        <taxon>Cuscuteae</taxon>
        <taxon>Cuscuta</taxon>
        <taxon>Cuscuta subgen. Cuscuta</taxon>
    </lineage>
</organism>
<evidence type="ECO:0000313" key="2">
    <source>
        <dbReference type="EMBL" id="CAH9142955.1"/>
    </source>
</evidence>
<evidence type="ECO:0000256" key="1">
    <source>
        <dbReference type="SAM" id="MobiDB-lite"/>
    </source>
</evidence>
<sequence length="100" mass="11524">MTADAGDSKETATLEQDEEQNIEADSESHKRDEINKEKGQQENMDAHNSKDKAEHKVQIAEENKVIKRSKRAARSPDRYTPNPTTEMKKRKMEKALKKIE</sequence>
<proteinExistence type="predicted"/>
<evidence type="ECO:0000313" key="3">
    <source>
        <dbReference type="Proteomes" id="UP001152523"/>
    </source>
</evidence>